<feature type="region of interest" description="Disordered" evidence="2">
    <location>
        <begin position="236"/>
        <end position="340"/>
    </location>
</feature>
<evidence type="ECO:0000313" key="4">
    <source>
        <dbReference type="Proteomes" id="UP000182259"/>
    </source>
</evidence>
<organism evidence="3 4">
    <name type="scientific">Sungouiella intermedia</name>
    <dbReference type="NCBI Taxonomy" id="45354"/>
    <lineage>
        <taxon>Eukaryota</taxon>
        <taxon>Fungi</taxon>
        <taxon>Dikarya</taxon>
        <taxon>Ascomycota</taxon>
        <taxon>Saccharomycotina</taxon>
        <taxon>Pichiomycetes</taxon>
        <taxon>Metschnikowiaceae</taxon>
        <taxon>Sungouiella</taxon>
    </lineage>
</organism>
<feature type="compositionally biased region" description="Basic and acidic residues" evidence="2">
    <location>
        <begin position="728"/>
        <end position="740"/>
    </location>
</feature>
<comment type="function">
    <text evidence="1">Required for 3'-end cleavage and polyadenylation of pre-mRNAs.</text>
</comment>
<feature type="compositionally biased region" description="Basic residues" evidence="2">
    <location>
        <begin position="35"/>
        <end position="47"/>
    </location>
</feature>
<feature type="region of interest" description="Disordered" evidence="2">
    <location>
        <begin position="788"/>
        <end position="889"/>
    </location>
</feature>
<accession>A0A1L0BIB8</accession>
<evidence type="ECO:0000256" key="1">
    <source>
        <dbReference type="RuleBase" id="RU369034"/>
    </source>
</evidence>
<dbReference type="EMBL" id="LT635765">
    <property type="protein sequence ID" value="SGZ51295.1"/>
    <property type="molecule type" value="Genomic_DNA"/>
</dbReference>
<keyword evidence="1" id="KW-0539">Nucleus</keyword>
<feature type="compositionally biased region" description="Basic and acidic residues" evidence="2">
    <location>
        <begin position="702"/>
        <end position="719"/>
    </location>
</feature>
<comment type="subcellular location">
    <subcellularLocation>
        <location evidence="1">Nucleus</location>
    </subcellularLocation>
</comment>
<dbReference type="PANTHER" id="PTHR22836:SF0">
    <property type="entry name" value="PRE-MRNA 3' END PROCESSING PROTEIN WDR33"/>
    <property type="match status" value="1"/>
</dbReference>
<dbReference type="GO" id="GO:0005847">
    <property type="term" value="C:mRNA cleavage and polyadenylation specificity factor complex"/>
    <property type="evidence" value="ECO:0007669"/>
    <property type="project" value="TreeGrafter"/>
</dbReference>
<feature type="compositionally biased region" description="Acidic residues" evidence="2">
    <location>
        <begin position="638"/>
        <end position="650"/>
    </location>
</feature>
<evidence type="ECO:0000256" key="2">
    <source>
        <dbReference type="SAM" id="MobiDB-lite"/>
    </source>
</evidence>
<evidence type="ECO:0000313" key="3">
    <source>
        <dbReference type="EMBL" id="SGZ51295.1"/>
    </source>
</evidence>
<dbReference type="PANTHER" id="PTHR22836">
    <property type="entry name" value="WD40 REPEAT PROTEIN"/>
    <property type="match status" value="1"/>
</dbReference>
<keyword evidence="1" id="KW-0507">mRNA processing</keyword>
<feature type="compositionally biased region" description="Basic and acidic residues" evidence="2">
    <location>
        <begin position="796"/>
        <end position="852"/>
    </location>
</feature>
<feature type="compositionally biased region" description="Basic and acidic residues" evidence="2">
    <location>
        <begin position="287"/>
        <end position="303"/>
    </location>
</feature>
<feature type="region of interest" description="Disordered" evidence="2">
    <location>
        <begin position="24"/>
        <end position="52"/>
    </location>
</feature>
<feature type="compositionally biased region" description="Basic and acidic residues" evidence="2">
    <location>
        <begin position="314"/>
        <end position="340"/>
    </location>
</feature>
<proteinExistence type="predicted"/>
<dbReference type="GO" id="GO:0031124">
    <property type="term" value="P:mRNA 3'-end processing"/>
    <property type="evidence" value="ECO:0007669"/>
    <property type="project" value="UniProtKB-UniRule"/>
</dbReference>
<dbReference type="Proteomes" id="UP000182259">
    <property type="component" value="Chromosome II"/>
</dbReference>
<name>A0A1L0BIB8_9ASCO</name>
<feature type="compositionally biased region" description="Polar residues" evidence="2">
    <location>
        <begin position="547"/>
        <end position="560"/>
    </location>
</feature>
<feature type="compositionally biased region" description="Basic and acidic residues" evidence="2">
    <location>
        <begin position="245"/>
        <end position="279"/>
    </location>
</feature>
<feature type="region of interest" description="Disordered" evidence="2">
    <location>
        <begin position="526"/>
        <end position="565"/>
    </location>
</feature>
<feature type="region of interest" description="Disordered" evidence="2">
    <location>
        <begin position="1163"/>
        <end position="1188"/>
    </location>
</feature>
<protein>
    <recommendedName>
        <fullName evidence="1">Polyadenylation factor subunit 2</fullName>
    </recommendedName>
</protein>
<dbReference type="AlphaFoldDB" id="A0A1L0BIB8"/>
<dbReference type="InterPro" id="IPR045245">
    <property type="entry name" value="Pfs2-like"/>
</dbReference>
<feature type="region of interest" description="Disordered" evidence="2">
    <location>
        <begin position="634"/>
        <end position="657"/>
    </location>
</feature>
<feature type="region of interest" description="Disordered" evidence="2">
    <location>
        <begin position="581"/>
        <end position="604"/>
    </location>
</feature>
<reference evidence="3 4" key="1">
    <citation type="submission" date="2016-10" db="EMBL/GenBank/DDBJ databases">
        <authorList>
            <person name="de Groot N.N."/>
        </authorList>
    </citation>
    <scope>NUCLEOTIDE SEQUENCE [LARGE SCALE GENOMIC DNA]</scope>
    <source>
        <strain evidence="3 4">PYCC 4715</strain>
    </source>
</reference>
<feature type="compositionally biased region" description="Polar residues" evidence="2">
    <location>
        <begin position="24"/>
        <end position="33"/>
    </location>
</feature>
<sequence length="1278" mass="145420">MDQLVLEFKNGDDIHFNYSSQAETALNTAESGQSSKKKKSKKKKKKSGASTATTQFTMSDATLNDPDADYPESRVIKFDADGNVVVESLDEDYGTERINSHPQTRAVEPVKHTKFSVFHFNNDDEKKFWDNLSLHAQRDIVDLSPYTVIQKIREQMKHRLASHTGCDHKPDKLCNCPYCNRGSLHIEEIVEALYHLDVHMICRYVEDFKQEIFPELKMNKFHRDLLFDEEEGVSGSLSTSALGTSKEHDQILIDTSTKEKRISPKEKKALQKRERRAIVETEQQEMPVRDADARQELKAKGTEESIATEGQTALKDHESSNGHDSKDNVQIEKKASTDTDALREETKLALNEVSKYFSQITLDHTPTEEEGSEVQEKELIWSRLKETDRDHIRKIFRTDFAMEAKLRSRMKFVNGLKEELMERYKDPSRMPKDVLDSLNFEDNSNATDNYSMEILNSLGFFTGDDSENQVAQASDKINAFADLILNDDGRYFLDILESLIKKDNEKGSRIEELEEDNPELEHYALKSPITDEVTHQDKGYNARPSEPASTVHTLEATQGVNGLPRQDVATIREQLTDHHGDHLHEHHHNCNHHDDHDEDGEDEYASEYDEDYDYHHDCEHHQNCDHDCHHDCDHDEHYDDESEQESDEESEYSKQKRKEEIRGFFLIQAVSMIRQNFREAYERKISEDRTQKFIEELEAEENAKKEKEMKKLKQKEKQKEKKRLQQLQKEEEKKRKEAEELERAIEIKRKQDELRAEQMRRKEELRLKKEEEKLKKIEALKKKELEQQKLAQQKLKQQEEQRKKDAEKKAEEEKAAEEERKAKEAERRAKEEERKVKEAEKRAQEAERKTLEAKLNFSQLEEQIGEEELHRGPPPGLSAPEIKPQEPAPANNHILDQLYQARPRSVSSTSSFTQQIPSLTSSLYSPTKQQIQQATWATDTTLNLQGQPLPTQNSNVFSPFGEPTTGGDQWSTGQMADPFLTSNSVLPNRASTSSNSVWGGAYASRNNSIWNSNPATGAGASTIWSSPVPQNAGLMVGAITTLGPDVQESSLIQAATCDAFQTLQSSNQVSFGMAPAVLLYQTTKALLKHTSLGMAEFLGTLRTGGRYQFDFVYDDFGSVTHIKVNSLNANSTPPLSMHASLQLQIQPQLPSLEQNQPLQTLKGQSLQGQSLPGQSLQGQSLPGQSLQSQTIPTQASLLPPNLPIHQNFQPQAQPLSQPQLVQGVAFQQAQFSDNGEIYGTNFQTQSSGPKEHYDINLPASVQGLLNQLGFGQSRGSIW</sequence>
<gene>
    <name evidence="3" type="ORF">SAMEA4029009_CIC11G00000001304</name>
</gene>
<feature type="region of interest" description="Disordered" evidence="2">
    <location>
        <begin position="702"/>
        <end position="740"/>
    </location>
</feature>